<dbReference type="EMBL" id="JABMIG020000040">
    <property type="protein sequence ID" value="KAL3799312.1"/>
    <property type="molecule type" value="Genomic_DNA"/>
</dbReference>
<dbReference type="PANTHER" id="PTHR13271">
    <property type="entry name" value="UNCHARACTERIZED PUTATIVE METHYLTRANSFERASE"/>
    <property type="match status" value="1"/>
</dbReference>
<gene>
    <name evidence="3" type="ORF">HJC23_013037</name>
</gene>
<sequence length="433" mass="48634">MVRHHNAPVDTSMLLFHLLSTFAAFAAASGSDDPLISKYPGLVSWFTSNGGKIDPRITIGYDDKGIRGMIASDGIPGGTVLIDCPGSLVVKPEDTGNQCAHVENIHDHLKAGEQSKWHTYFDFDDSLGSRVPSEWRTDRRAMTELQGLPPSGQTHRHIEWFRSHCKAGQEPSDLEIRAFKIFLTRAADMGLIPMYDLMNHHNGKINTRLQKSDDGGLLVIALTDIAPNEPIYNTYARSGWESSVDVFNTYGFVEDYPQLWQWGDAELDEKNENDPLHHFFRYIGNKLNGESSDLMTYQPNSPKYEVLVLSPDIAALFPTKDLVSILGNGQRSMEEWIDLIDKHHRVLRASAVSAMQDSIKNLFETLPTTIEEDKMILASEKYAMEKVARKGRNDTNKADVVQAVEYRLAFKEALKLAMDIAQKGTFEEDSDEL</sequence>
<proteinExistence type="predicted"/>
<feature type="domain" description="SET" evidence="2">
    <location>
        <begin position="55"/>
        <end position="236"/>
    </location>
</feature>
<reference evidence="3 4" key="1">
    <citation type="journal article" date="2020" name="G3 (Bethesda)">
        <title>Improved Reference Genome for Cyclotella cryptica CCMP332, a Model for Cell Wall Morphogenesis, Salinity Adaptation, and Lipid Production in Diatoms (Bacillariophyta).</title>
        <authorList>
            <person name="Roberts W.R."/>
            <person name="Downey K.M."/>
            <person name="Ruck E.C."/>
            <person name="Traller J.C."/>
            <person name="Alverson A.J."/>
        </authorList>
    </citation>
    <scope>NUCLEOTIDE SEQUENCE [LARGE SCALE GENOMIC DNA]</scope>
    <source>
        <strain evidence="3 4">CCMP332</strain>
    </source>
</reference>
<dbReference type="InterPro" id="IPR046341">
    <property type="entry name" value="SET_dom_sf"/>
</dbReference>
<protein>
    <recommendedName>
        <fullName evidence="2">SET domain-containing protein</fullName>
    </recommendedName>
</protein>
<evidence type="ECO:0000313" key="3">
    <source>
        <dbReference type="EMBL" id="KAL3799312.1"/>
    </source>
</evidence>
<feature type="chain" id="PRO_5044774106" description="SET domain-containing protein" evidence="1">
    <location>
        <begin position="29"/>
        <end position="433"/>
    </location>
</feature>
<dbReference type="Gene3D" id="3.90.1410.10">
    <property type="entry name" value="set domain protein methyltransferase, domain 1"/>
    <property type="match status" value="1"/>
</dbReference>
<dbReference type="Proteomes" id="UP001516023">
    <property type="component" value="Unassembled WGS sequence"/>
</dbReference>
<organism evidence="3 4">
    <name type="scientific">Cyclotella cryptica</name>
    <dbReference type="NCBI Taxonomy" id="29204"/>
    <lineage>
        <taxon>Eukaryota</taxon>
        <taxon>Sar</taxon>
        <taxon>Stramenopiles</taxon>
        <taxon>Ochrophyta</taxon>
        <taxon>Bacillariophyta</taxon>
        <taxon>Coscinodiscophyceae</taxon>
        <taxon>Thalassiosirophycidae</taxon>
        <taxon>Stephanodiscales</taxon>
        <taxon>Stephanodiscaceae</taxon>
        <taxon>Cyclotella</taxon>
    </lineage>
</organism>
<dbReference type="SUPFAM" id="SSF82199">
    <property type="entry name" value="SET domain"/>
    <property type="match status" value="1"/>
</dbReference>
<accession>A0ABD3QGQ6</accession>
<comment type="caution">
    <text evidence="3">The sequence shown here is derived from an EMBL/GenBank/DDBJ whole genome shotgun (WGS) entry which is preliminary data.</text>
</comment>
<dbReference type="PROSITE" id="PS50280">
    <property type="entry name" value="SET"/>
    <property type="match status" value="1"/>
</dbReference>
<dbReference type="InterPro" id="IPR001214">
    <property type="entry name" value="SET_dom"/>
</dbReference>
<evidence type="ECO:0000259" key="2">
    <source>
        <dbReference type="PROSITE" id="PS50280"/>
    </source>
</evidence>
<keyword evidence="1" id="KW-0732">Signal</keyword>
<dbReference type="PANTHER" id="PTHR13271:SF151">
    <property type="entry name" value="SET DOMAIN-CONTAINING PROTEIN 4"/>
    <property type="match status" value="1"/>
</dbReference>
<name>A0ABD3QGQ6_9STRA</name>
<feature type="signal peptide" evidence="1">
    <location>
        <begin position="1"/>
        <end position="28"/>
    </location>
</feature>
<dbReference type="CDD" id="cd10527">
    <property type="entry name" value="SET_LSMT"/>
    <property type="match status" value="1"/>
</dbReference>
<keyword evidence="4" id="KW-1185">Reference proteome</keyword>
<evidence type="ECO:0000313" key="4">
    <source>
        <dbReference type="Proteomes" id="UP001516023"/>
    </source>
</evidence>
<dbReference type="InterPro" id="IPR050600">
    <property type="entry name" value="SETD3_SETD6_MTase"/>
</dbReference>
<dbReference type="Pfam" id="PF00856">
    <property type="entry name" value="SET"/>
    <property type="match status" value="1"/>
</dbReference>
<dbReference type="AlphaFoldDB" id="A0ABD3QGQ6"/>
<evidence type="ECO:0000256" key="1">
    <source>
        <dbReference type="SAM" id="SignalP"/>
    </source>
</evidence>